<dbReference type="STRING" id="1121476.SAMN02745751_02520"/>
<dbReference type="OrthoDB" id="5871096at2"/>
<proteinExistence type="predicted"/>
<dbReference type="RefSeq" id="WP_073049933.1">
    <property type="nucleotide sequence ID" value="NZ_FQZL01000020.1"/>
</dbReference>
<evidence type="ECO:0000313" key="2">
    <source>
        <dbReference type="Proteomes" id="UP000184052"/>
    </source>
</evidence>
<organism evidence="1 2">
    <name type="scientific">Dethiosulfatibacter aminovorans DSM 17477</name>
    <dbReference type="NCBI Taxonomy" id="1121476"/>
    <lineage>
        <taxon>Bacteria</taxon>
        <taxon>Bacillati</taxon>
        <taxon>Bacillota</taxon>
        <taxon>Tissierellia</taxon>
        <taxon>Dethiosulfatibacter</taxon>
    </lineage>
</organism>
<gene>
    <name evidence="1" type="ORF">SAMN02745751_02520</name>
</gene>
<dbReference type="Proteomes" id="UP000184052">
    <property type="component" value="Unassembled WGS sequence"/>
</dbReference>
<evidence type="ECO:0000313" key="1">
    <source>
        <dbReference type="EMBL" id="SHJ42269.1"/>
    </source>
</evidence>
<protein>
    <submittedName>
        <fullName evidence="1">Uncharacterized protein</fullName>
    </submittedName>
</protein>
<sequence>MNLEKLKEAEEIFFSRYPKGFEEEEMKKIAEKHKISKMKDMAREMFAEDRFLDIDAVMEDLIKIVSRSSLVSVFEKARFKDYGKALQEPDKSQLVEGLYETIHGDMEKGFDLMIDVLEKAKLAKWPIITICPLYYNPDEEVFIKPTTVKKIIAYYELEDIIYKPRPSYEFYSKYKKYFKEMRREVDIKAGCDNASFSGFLMMSVE</sequence>
<reference evidence="1 2" key="1">
    <citation type="submission" date="2016-11" db="EMBL/GenBank/DDBJ databases">
        <authorList>
            <person name="Jaros S."/>
            <person name="Januszkiewicz K."/>
            <person name="Wedrychowicz H."/>
        </authorList>
    </citation>
    <scope>NUCLEOTIDE SEQUENCE [LARGE SCALE GENOMIC DNA]</scope>
    <source>
        <strain evidence="1 2">DSM 17477</strain>
    </source>
</reference>
<dbReference type="EMBL" id="FQZL01000020">
    <property type="protein sequence ID" value="SHJ42269.1"/>
    <property type="molecule type" value="Genomic_DNA"/>
</dbReference>
<name>A0A1M6J6I0_9FIRM</name>
<keyword evidence="2" id="KW-1185">Reference proteome</keyword>
<dbReference type="AlphaFoldDB" id="A0A1M6J6I0"/>
<accession>A0A1M6J6I0</accession>